<evidence type="ECO:0000256" key="1">
    <source>
        <dbReference type="SAM" id="MobiDB-lite"/>
    </source>
</evidence>
<accession>K3YKF6</accession>
<evidence type="ECO:0000313" key="2">
    <source>
        <dbReference type="EMBL" id="RCV30771.1"/>
    </source>
</evidence>
<dbReference type="OMA" id="PAHIGIM"/>
<proteinExistence type="predicted"/>
<evidence type="ECO:0000313" key="3">
    <source>
        <dbReference type="EnsemblPlants" id="KQL01499"/>
    </source>
</evidence>
<protein>
    <submittedName>
        <fullName evidence="2 3">Uncharacterized protein</fullName>
    </submittedName>
</protein>
<dbReference type="Gramene" id="KQL01499">
    <property type="protein sequence ID" value="KQL01499"/>
    <property type="gene ID" value="SETIT_014725mg"/>
</dbReference>
<dbReference type="EnsemblPlants" id="KQL01499">
    <property type="protein sequence ID" value="KQL01499"/>
    <property type="gene ID" value="SETIT_014725mg"/>
</dbReference>
<sequence length="97" mass="10286">MTIKKEAKNPSAPGTSTAELPSLGGPQAGQTPYDVPQQNQYSADYAPAHIGIMQTPLQDAGNGCTPKTSQPPYEPEKRNNSTSKKHAANGMSRGVKY</sequence>
<reference evidence="2" key="2">
    <citation type="submission" date="2015-07" db="EMBL/GenBank/DDBJ databases">
        <authorList>
            <person name="Noorani M."/>
        </authorList>
    </citation>
    <scope>NUCLEOTIDE SEQUENCE</scope>
    <source>
        <strain evidence="2">Yugu1</strain>
    </source>
</reference>
<keyword evidence="4" id="KW-1185">Reference proteome</keyword>
<reference evidence="2 4" key="1">
    <citation type="journal article" date="2012" name="Nat. Biotechnol.">
        <title>Reference genome sequence of the model plant Setaria.</title>
        <authorList>
            <person name="Bennetzen J.L."/>
            <person name="Schmutz J."/>
            <person name="Wang H."/>
            <person name="Percifield R."/>
            <person name="Hawkins J."/>
            <person name="Pontaroli A.C."/>
            <person name="Estep M."/>
            <person name="Feng L."/>
            <person name="Vaughn J.N."/>
            <person name="Grimwood J."/>
            <person name="Jenkins J."/>
            <person name="Barry K."/>
            <person name="Lindquist E."/>
            <person name="Hellsten U."/>
            <person name="Deshpande S."/>
            <person name="Wang X."/>
            <person name="Wu X."/>
            <person name="Mitros T."/>
            <person name="Triplett J."/>
            <person name="Yang X."/>
            <person name="Ye C.Y."/>
            <person name="Mauro-Herrera M."/>
            <person name="Wang L."/>
            <person name="Li P."/>
            <person name="Sharma M."/>
            <person name="Sharma R."/>
            <person name="Ronald P.C."/>
            <person name="Panaud O."/>
            <person name="Kellogg E.A."/>
            <person name="Brutnell T.P."/>
            <person name="Doust A.N."/>
            <person name="Tuskan G.A."/>
            <person name="Rokhsar D."/>
            <person name="Devos K.M."/>
        </authorList>
    </citation>
    <scope>NUCLEOTIDE SEQUENCE [LARGE SCALE GENOMIC DNA]</scope>
    <source>
        <strain evidence="4">cv. Yugu1</strain>
        <strain evidence="2">Yugu1</strain>
    </source>
</reference>
<gene>
    <name evidence="2" type="ORF">SETIT_6G122100v2</name>
</gene>
<dbReference type="HOGENOM" id="CLU_2350678_0_0_1"/>
<reference evidence="3" key="3">
    <citation type="submission" date="2018-08" db="UniProtKB">
        <authorList>
            <consortium name="EnsemblPlants"/>
        </authorList>
    </citation>
    <scope>IDENTIFICATION</scope>
    <source>
        <strain evidence="3">Yugu1</strain>
    </source>
</reference>
<dbReference type="Proteomes" id="UP000004995">
    <property type="component" value="Unassembled WGS sequence"/>
</dbReference>
<dbReference type="AlphaFoldDB" id="K3YKF6"/>
<evidence type="ECO:0000313" key="4">
    <source>
        <dbReference type="Proteomes" id="UP000004995"/>
    </source>
</evidence>
<feature type="region of interest" description="Disordered" evidence="1">
    <location>
        <begin position="1"/>
        <end position="97"/>
    </location>
</feature>
<dbReference type="EMBL" id="AGNK02003749">
    <property type="status" value="NOT_ANNOTATED_CDS"/>
    <property type="molecule type" value="Genomic_DNA"/>
</dbReference>
<dbReference type="EMBL" id="CM003533">
    <property type="protein sequence ID" value="RCV30771.1"/>
    <property type="molecule type" value="Genomic_DNA"/>
</dbReference>
<organism evidence="3 4">
    <name type="scientific">Setaria italica</name>
    <name type="common">Foxtail millet</name>
    <name type="synonym">Panicum italicum</name>
    <dbReference type="NCBI Taxonomy" id="4555"/>
    <lineage>
        <taxon>Eukaryota</taxon>
        <taxon>Viridiplantae</taxon>
        <taxon>Streptophyta</taxon>
        <taxon>Embryophyta</taxon>
        <taxon>Tracheophyta</taxon>
        <taxon>Spermatophyta</taxon>
        <taxon>Magnoliopsida</taxon>
        <taxon>Liliopsida</taxon>
        <taxon>Poales</taxon>
        <taxon>Poaceae</taxon>
        <taxon>PACMAD clade</taxon>
        <taxon>Panicoideae</taxon>
        <taxon>Panicodae</taxon>
        <taxon>Paniceae</taxon>
        <taxon>Cenchrinae</taxon>
        <taxon>Setaria</taxon>
    </lineage>
</organism>
<name>K3YKF6_SETIT</name>